<evidence type="ECO:0000256" key="1">
    <source>
        <dbReference type="ARBA" id="ARBA00006484"/>
    </source>
</evidence>
<dbReference type="PANTHER" id="PTHR44196:SF2">
    <property type="entry name" value="SHORT-CHAIN DEHYDROGENASE-RELATED"/>
    <property type="match status" value="1"/>
</dbReference>
<dbReference type="Pfam" id="PF00106">
    <property type="entry name" value="adh_short"/>
    <property type="match status" value="1"/>
</dbReference>
<protein>
    <submittedName>
        <fullName evidence="4">Short-subunit dehydrogenase</fullName>
    </submittedName>
</protein>
<reference evidence="4 5" key="1">
    <citation type="submission" date="2023-07" db="EMBL/GenBank/DDBJ databases">
        <title>Genomic Encyclopedia of Type Strains, Phase IV (KMG-IV): sequencing the most valuable type-strain genomes for metagenomic binning, comparative biology and taxonomic classification.</title>
        <authorList>
            <person name="Goeker M."/>
        </authorList>
    </citation>
    <scope>NUCLEOTIDE SEQUENCE [LARGE SCALE GENOMIC DNA]</scope>
    <source>
        <strain evidence="4 5">DSM 18695</strain>
    </source>
</reference>
<dbReference type="PRINTS" id="PR00080">
    <property type="entry name" value="SDRFAMILY"/>
</dbReference>
<keyword evidence="5" id="KW-1185">Reference proteome</keyword>
<dbReference type="InterPro" id="IPR002347">
    <property type="entry name" value="SDR_fam"/>
</dbReference>
<proteinExistence type="inferred from homology"/>
<evidence type="ECO:0000256" key="2">
    <source>
        <dbReference type="ARBA" id="ARBA00023002"/>
    </source>
</evidence>
<keyword evidence="2" id="KW-0560">Oxidoreductase</keyword>
<gene>
    <name evidence="4" type="ORF">QO010_001542</name>
</gene>
<dbReference type="RefSeq" id="WP_307347940.1">
    <property type="nucleotide sequence ID" value="NZ_JAUSVS010000002.1"/>
</dbReference>
<dbReference type="Gene3D" id="3.40.50.720">
    <property type="entry name" value="NAD(P)-binding Rossmann-like Domain"/>
    <property type="match status" value="1"/>
</dbReference>
<dbReference type="EMBL" id="JAUSVS010000002">
    <property type="protein sequence ID" value="MDQ0463771.1"/>
    <property type="molecule type" value="Genomic_DNA"/>
</dbReference>
<evidence type="ECO:0000313" key="5">
    <source>
        <dbReference type="Proteomes" id="UP001228905"/>
    </source>
</evidence>
<sequence>MAKKKPGEGRTALVTGASTGIGVDLAECFARDGYDLILAARSEPGLRAVADRLSNSYKVKAAVFPVDLMAHGGGSRLAEAIAAAGLTVDVLVNNAGYGQAGAFDGSDLDTQLGMIDLNDRALVELTHIYWHGMLAKGSGGVLNVASMAAFVPGPLMAIYYASKAFVLRFSEALWEEARGTGVHVSCLCPGATASEFRKRAGTGATRLGQTAEVMGSMPVAEAGYNGFKKNNPVVITGKGNARTAFLTRFMPRATILKMVRGIQSPAT</sequence>
<dbReference type="SUPFAM" id="SSF51735">
    <property type="entry name" value="NAD(P)-binding Rossmann-fold domains"/>
    <property type="match status" value="1"/>
</dbReference>
<organism evidence="4 5">
    <name type="scientific">Caulobacter ginsengisoli</name>
    <dbReference type="NCBI Taxonomy" id="400775"/>
    <lineage>
        <taxon>Bacteria</taxon>
        <taxon>Pseudomonadati</taxon>
        <taxon>Pseudomonadota</taxon>
        <taxon>Alphaproteobacteria</taxon>
        <taxon>Caulobacterales</taxon>
        <taxon>Caulobacteraceae</taxon>
        <taxon>Caulobacter</taxon>
    </lineage>
</organism>
<dbReference type="PIRSF" id="PIRSF000126">
    <property type="entry name" value="11-beta-HSD1"/>
    <property type="match status" value="1"/>
</dbReference>
<dbReference type="PANTHER" id="PTHR44196">
    <property type="entry name" value="DEHYDROGENASE/REDUCTASE SDR FAMILY MEMBER 7B"/>
    <property type="match status" value="1"/>
</dbReference>
<evidence type="ECO:0000256" key="3">
    <source>
        <dbReference type="RuleBase" id="RU000363"/>
    </source>
</evidence>
<dbReference type="Proteomes" id="UP001228905">
    <property type="component" value="Unassembled WGS sequence"/>
</dbReference>
<comment type="similarity">
    <text evidence="1 3">Belongs to the short-chain dehydrogenases/reductases (SDR) family.</text>
</comment>
<comment type="caution">
    <text evidence="4">The sequence shown here is derived from an EMBL/GenBank/DDBJ whole genome shotgun (WGS) entry which is preliminary data.</text>
</comment>
<name>A0ABU0IQZ2_9CAUL</name>
<evidence type="ECO:0000313" key="4">
    <source>
        <dbReference type="EMBL" id="MDQ0463771.1"/>
    </source>
</evidence>
<accession>A0ABU0IQZ2</accession>
<dbReference type="InterPro" id="IPR036291">
    <property type="entry name" value="NAD(P)-bd_dom_sf"/>
</dbReference>
<dbReference type="PRINTS" id="PR00081">
    <property type="entry name" value="GDHRDH"/>
</dbReference>